<dbReference type="EMBL" id="LFYR01001452">
    <property type="protein sequence ID" value="KMZ61620.1"/>
    <property type="molecule type" value="Genomic_DNA"/>
</dbReference>
<keyword evidence="2" id="KW-1185">Reference proteome</keyword>
<protein>
    <submittedName>
        <fullName evidence="1">Uncharacterized protein</fullName>
    </submittedName>
</protein>
<gene>
    <name evidence="1" type="ORF">ZOSMA_50G00340</name>
</gene>
<accession>A0A0K9P0A4</accession>
<organism evidence="1 2">
    <name type="scientific">Zostera marina</name>
    <name type="common">Eelgrass</name>
    <dbReference type="NCBI Taxonomy" id="29655"/>
    <lineage>
        <taxon>Eukaryota</taxon>
        <taxon>Viridiplantae</taxon>
        <taxon>Streptophyta</taxon>
        <taxon>Embryophyta</taxon>
        <taxon>Tracheophyta</taxon>
        <taxon>Spermatophyta</taxon>
        <taxon>Magnoliopsida</taxon>
        <taxon>Liliopsida</taxon>
        <taxon>Zosteraceae</taxon>
        <taxon>Zostera</taxon>
    </lineage>
</organism>
<evidence type="ECO:0000313" key="2">
    <source>
        <dbReference type="Proteomes" id="UP000036987"/>
    </source>
</evidence>
<proteinExistence type="predicted"/>
<evidence type="ECO:0000313" key="1">
    <source>
        <dbReference type="EMBL" id="KMZ61620.1"/>
    </source>
</evidence>
<dbReference type="AlphaFoldDB" id="A0A0K9P0A4"/>
<reference evidence="2" key="1">
    <citation type="journal article" date="2016" name="Nature">
        <title>The genome of the seagrass Zostera marina reveals angiosperm adaptation to the sea.</title>
        <authorList>
            <person name="Olsen J.L."/>
            <person name="Rouze P."/>
            <person name="Verhelst B."/>
            <person name="Lin Y.-C."/>
            <person name="Bayer T."/>
            <person name="Collen J."/>
            <person name="Dattolo E."/>
            <person name="De Paoli E."/>
            <person name="Dittami S."/>
            <person name="Maumus F."/>
            <person name="Michel G."/>
            <person name="Kersting A."/>
            <person name="Lauritano C."/>
            <person name="Lohaus R."/>
            <person name="Toepel M."/>
            <person name="Tonon T."/>
            <person name="Vanneste K."/>
            <person name="Amirebrahimi M."/>
            <person name="Brakel J."/>
            <person name="Bostroem C."/>
            <person name="Chovatia M."/>
            <person name="Grimwood J."/>
            <person name="Jenkins J.W."/>
            <person name="Jueterbock A."/>
            <person name="Mraz A."/>
            <person name="Stam W.T."/>
            <person name="Tice H."/>
            <person name="Bornberg-Bauer E."/>
            <person name="Green P.J."/>
            <person name="Pearson G.A."/>
            <person name="Procaccini G."/>
            <person name="Duarte C.M."/>
            <person name="Schmutz J."/>
            <person name="Reusch T.B.H."/>
            <person name="Van de Peer Y."/>
        </authorList>
    </citation>
    <scope>NUCLEOTIDE SEQUENCE [LARGE SCALE GENOMIC DNA]</scope>
    <source>
        <strain evidence="2">cv. Finnish</strain>
    </source>
</reference>
<sequence length="61" mass="6837">MGWFWLAKGGWFEPKCHLLCGSGQLLDQEVGLNQNFHLPRGSGQQFVMDLVAFSWRINGGA</sequence>
<name>A0A0K9P0A4_ZOSMR</name>
<comment type="caution">
    <text evidence="1">The sequence shown here is derived from an EMBL/GenBank/DDBJ whole genome shotgun (WGS) entry which is preliminary data.</text>
</comment>
<dbReference type="Proteomes" id="UP000036987">
    <property type="component" value="Unassembled WGS sequence"/>
</dbReference>